<dbReference type="SUPFAM" id="SSF88713">
    <property type="entry name" value="Glycoside hydrolase/deacetylase"/>
    <property type="match status" value="1"/>
</dbReference>
<evidence type="ECO:0000256" key="3">
    <source>
        <dbReference type="SAM" id="SignalP"/>
    </source>
</evidence>
<dbReference type="GO" id="GO:0016020">
    <property type="term" value="C:membrane"/>
    <property type="evidence" value="ECO:0007669"/>
    <property type="project" value="TreeGrafter"/>
</dbReference>
<dbReference type="Proteomes" id="UP000293162">
    <property type="component" value="Unassembled WGS sequence"/>
</dbReference>
<accession>A0A4Q5LNU4</accession>
<dbReference type="Gene3D" id="3.20.20.370">
    <property type="entry name" value="Glycoside hydrolase/deacetylase"/>
    <property type="match status" value="1"/>
</dbReference>
<evidence type="ECO:0000259" key="4">
    <source>
        <dbReference type="Pfam" id="PF01522"/>
    </source>
</evidence>
<evidence type="ECO:0000256" key="1">
    <source>
        <dbReference type="ARBA" id="ARBA00022723"/>
    </source>
</evidence>
<dbReference type="EMBL" id="SEWF01000107">
    <property type="protein sequence ID" value="RYU91037.1"/>
    <property type="molecule type" value="Genomic_DNA"/>
</dbReference>
<dbReference type="OrthoDB" id="9812065at2"/>
<keyword evidence="3" id="KW-0732">Signal</keyword>
<keyword evidence="2" id="KW-0378">Hydrolase</keyword>
<dbReference type="AlphaFoldDB" id="A0A4Q5LNU4"/>
<keyword evidence="1" id="KW-0479">Metal-binding</keyword>
<reference evidence="5 6" key="1">
    <citation type="submission" date="2019-02" db="EMBL/GenBank/DDBJ databases">
        <title>Bacterial novel species Emticicia sp. 17J42-9 isolated from soil.</title>
        <authorList>
            <person name="Jung H.-Y."/>
        </authorList>
    </citation>
    <scope>NUCLEOTIDE SEQUENCE [LARGE SCALE GENOMIC DNA]</scope>
    <source>
        <strain evidence="5 6">17J42-9</strain>
    </source>
</reference>
<dbReference type="GO" id="GO:0046872">
    <property type="term" value="F:metal ion binding"/>
    <property type="evidence" value="ECO:0007669"/>
    <property type="project" value="UniProtKB-KW"/>
</dbReference>
<feature type="chain" id="PRO_5020235159" evidence="3">
    <location>
        <begin position="20"/>
        <end position="317"/>
    </location>
</feature>
<gene>
    <name evidence="5" type="ORF">EWM59_27150</name>
</gene>
<dbReference type="GO" id="GO:0016810">
    <property type="term" value="F:hydrolase activity, acting on carbon-nitrogen (but not peptide) bonds"/>
    <property type="evidence" value="ECO:0007669"/>
    <property type="project" value="InterPro"/>
</dbReference>
<feature type="signal peptide" evidence="3">
    <location>
        <begin position="1"/>
        <end position="19"/>
    </location>
</feature>
<keyword evidence="6" id="KW-1185">Reference proteome</keyword>
<dbReference type="InterPro" id="IPR011330">
    <property type="entry name" value="Glyco_hydro/deAcase_b/a-brl"/>
</dbReference>
<proteinExistence type="predicted"/>
<organism evidence="5 6">
    <name type="scientific">Emticicia agri</name>
    <dbReference type="NCBI Taxonomy" id="2492393"/>
    <lineage>
        <taxon>Bacteria</taxon>
        <taxon>Pseudomonadati</taxon>
        <taxon>Bacteroidota</taxon>
        <taxon>Cytophagia</taxon>
        <taxon>Cytophagales</taxon>
        <taxon>Leadbetterellaceae</taxon>
        <taxon>Emticicia</taxon>
    </lineage>
</organism>
<dbReference type="PANTHER" id="PTHR10587:SF133">
    <property type="entry name" value="CHITIN DEACETYLASE 1-RELATED"/>
    <property type="match status" value="1"/>
</dbReference>
<comment type="caution">
    <text evidence="5">The sequence shown here is derived from an EMBL/GenBank/DDBJ whole genome shotgun (WGS) entry which is preliminary data.</text>
</comment>
<evidence type="ECO:0000313" key="6">
    <source>
        <dbReference type="Proteomes" id="UP000293162"/>
    </source>
</evidence>
<name>A0A4Q5LNU4_9BACT</name>
<dbReference type="Pfam" id="PF01522">
    <property type="entry name" value="Polysacc_deac_1"/>
    <property type="match status" value="1"/>
</dbReference>
<evidence type="ECO:0000256" key="2">
    <source>
        <dbReference type="ARBA" id="ARBA00022801"/>
    </source>
</evidence>
<dbReference type="RefSeq" id="WP_130024343.1">
    <property type="nucleotide sequence ID" value="NZ_SEWF01000107.1"/>
</dbReference>
<dbReference type="InterPro" id="IPR050248">
    <property type="entry name" value="Polysacc_deacetylase_ArnD"/>
</dbReference>
<dbReference type="GO" id="GO:0005975">
    <property type="term" value="P:carbohydrate metabolic process"/>
    <property type="evidence" value="ECO:0007669"/>
    <property type="project" value="InterPro"/>
</dbReference>
<dbReference type="InterPro" id="IPR002509">
    <property type="entry name" value="NODB_dom"/>
</dbReference>
<evidence type="ECO:0000313" key="5">
    <source>
        <dbReference type="EMBL" id="RYU91037.1"/>
    </source>
</evidence>
<dbReference type="PANTHER" id="PTHR10587">
    <property type="entry name" value="GLYCOSYL TRANSFERASE-RELATED"/>
    <property type="match status" value="1"/>
</dbReference>
<protein>
    <submittedName>
        <fullName evidence="5">Polysaccharide deacetylase</fullName>
    </submittedName>
</protein>
<feature type="domain" description="NodB homology" evidence="4">
    <location>
        <begin position="31"/>
        <end position="151"/>
    </location>
</feature>
<sequence>MPKLLIFLFSAVISVFIFNHNTPTHTQTAKQQQEKPKIAFTFDDGQIDDMGPYKLHQWNELILSHLKKHQLKAILFSMGRNKTNEKGKYVLASWNDAGHLIANHTFSHPNFNSPQTTLEAFKLELTKNDAIIRKYSNFYPYFRFPYLKEGNSKEKVEGFREFMTLKGYKNGHVSIDASDWYVAGRLLKRLNENPKADISGFREYYKSHLLNRALFYDSLAYQLTGRRINHVLLLHHNIASALFLDDLIKHFTANGWEITDADKAYQDKIYEEVPGNIPAGESLIWALAKKSGKFEKALRYPAEDGAYEKPMMDKLGL</sequence>